<keyword evidence="2" id="KW-0732">Signal</keyword>
<proteinExistence type="predicted"/>
<dbReference type="EMBL" id="CM031810">
    <property type="protein sequence ID" value="KAG6663680.1"/>
    <property type="molecule type" value="Genomic_DNA"/>
</dbReference>
<keyword evidence="1" id="KW-1015">Disulfide bond</keyword>
<dbReference type="InterPro" id="IPR016140">
    <property type="entry name" value="Bifunc_inhib/LTP/seed_store"/>
</dbReference>
<evidence type="ECO:0000256" key="1">
    <source>
        <dbReference type="ARBA" id="ARBA00023157"/>
    </source>
</evidence>
<dbReference type="AlphaFoldDB" id="A0A8T1R8E3"/>
<keyword evidence="5" id="KW-1185">Reference proteome</keyword>
<dbReference type="GO" id="GO:0008289">
    <property type="term" value="F:lipid binding"/>
    <property type="evidence" value="ECO:0007669"/>
    <property type="project" value="InterPro"/>
</dbReference>
<reference evidence="4" key="1">
    <citation type="submission" date="2020-12" db="EMBL/GenBank/DDBJ databases">
        <title>WGS assembly of Carya illinoinensis cv. Pawnee.</title>
        <authorList>
            <person name="Platts A."/>
            <person name="Shu S."/>
            <person name="Wright S."/>
            <person name="Barry K."/>
            <person name="Edger P."/>
            <person name="Pires J.C."/>
            <person name="Schmutz J."/>
        </authorList>
    </citation>
    <scope>NUCLEOTIDE SEQUENCE</scope>
    <source>
        <tissue evidence="4">Leaf</tissue>
    </source>
</reference>
<feature type="chain" id="PRO_5035802322" description="Bifunctional inhibitor/plant lipid transfer protein/seed storage helical domain-containing protein" evidence="2">
    <location>
        <begin position="31"/>
        <end position="147"/>
    </location>
</feature>
<organism evidence="4 5">
    <name type="scientific">Carya illinoinensis</name>
    <name type="common">Pecan</name>
    <dbReference type="NCBI Taxonomy" id="32201"/>
    <lineage>
        <taxon>Eukaryota</taxon>
        <taxon>Viridiplantae</taxon>
        <taxon>Streptophyta</taxon>
        <taxon>Embryophyta</taxon>
        <taxon>Tracheophyta</taxon>
        <taxon>Spermatophyta</taxon>
        <taxon>Magnoliopsida</taxon>
        <taxon>eudicotyledons</taxon>
        <taxon>Gunneridae</taxon>
        <taxon>Pentapetalae</taxon>
        <taxon>rosids</taxon>
        <taxon>fabids</taxon>
        <taxon>Fagales</taxon>
        <taxon>Juglandaceae</taxon>
        <taxon>Carya</taxon>
    </lineage>
</organism>
<dbReference type="Proteomes" id="UP000811609">
    <property type="component" value="Chromosome 2"/>
</dbReference>
<dbReference type="CDD" id="cd01960">
    <property type="entry name" value="nsLTP1"/>
    <property type="match status" value="1"/>
</dbReference>
<evidence type="ECO:0000313" key="4">
    <source>
        <dbReference type="EMBL" id="KAG6663680.1"/>
    </source>
</evidence>
<evidence type="ECO:0000256" key="2">
    <source>
        <dbReference type="SAM" id="SignalP"/>
    </source>
</evidence>
<dbReference type="SMART" id="SM00499">
    <property type="entry name" value="AAI"/>
    <property type="match status" value="1"/>
</dbReference>
<dbReference type="PANTHER" id="PTHR33076">
    <property type="entry name" value="NON-SPECIFIC LIPID-TRANSFER PROTEIN 2-RELATED"/>
    <property type="match status" value="1"/>
</dbReference>
<dbReference type="InterPro" id="IPR000528">
    <property type="entry name" value="Plant_nsLTP"/>
</dbReference>
<gene>
    <name evidence="4" type="ORF">CIPAW_02G040200</name>
</gene>
<accession>A0A8T1R8E3</accession>
<evidence type="ECO:0000313" key="5">
    <source>
        <dbReference type="Proteomes" id="UP000811609"/>
    </source>
</evidence>
<feature type="signal peptide" evidence="2">
    <location>
        <begin position="1"/>
        <end position="30"/>
    </location>
</feature>
<sequence>MSTTTAAAMTRVGTVLAIVFLLSGIAYAAASNTCSSYGGISESSDNDDAASCADVITKLTPCLPFIQGKQDKPSTQCCGGATGLVNTAKTKQDRQAICECIKKAGSSAGKVDLSRISQLVKDCGLKIKLPPISKDTDCSQVSFYHEG</sequence>
<protein>
    <recommendedName>
        <fullName evidence="3">Bifunctional inhibitor/plant lipid transfer protein/seed storage helical domain-containing protein</fullName>
    </recommendedName>
</protein>
<feature type="domain" description="Bifunctional inhibitor/plant lipid transfer protein/seed storage helical" evidence="3">
    <location>
        <begin position="52"/>
        <end position="138"/>
    </location>
</feature>
<comment type="caution">
    <text evidence="4">The sequence shown here is derived from an EMBL/GenBank/DDBJ whole genome shotgun (WGS) entry which is preliminary data.</text>
</comment>
<evidence type="ECO:0000259" key="3">
    <source>
        <dbReference type="SMART" id="SM00499"/>
    </source>
</evidence>
<name>A0A8T1R8E3_CARIL</name>
<dbReference type="GO" id="GO:0006869">
    <property type="term" value="P:lipid transport"/>
    <property type="evidence" value="ECO:0007669"/>
    <property type="project" value="InterPro"/>
</dbReference>
<dbReference type="Pfam" id="PF00234">
    <property type="entry name" value="Tryp_alpha_amyl"/>
    <property type="match status" value="1"/>
</dbReference>